<dbReference type="OrthoDB" id="515905at2"/>
<dbReference type="eggNOG" id="COG2026">
    <property type="taxonomic scope" value="Bacteria"/>
</dbReference>
<proteinExistence type="predicted"/>
<evidence type="ECO:0000313" key="2">
    <source>
        <dbReference type="EMBL" id="AFZ08117.1"/>
    </source>
</evidence>
<dbReference type="InterPro" id="IPR035093">
    <property type="entry name" value="RelE/ParE_toxin_dom_sf"/>
</dbReference>
<gene>
    <name evidence="2" type="ORF">Osc7112_3773</name>
</gene>
<dbReference type="Pfam" id="PF05016">
    <property type="entry name" value="ParE_toxin"/>
    <property type="match status" value="1"/>
</dbReference>
<dbReference type="InterPro" id="IPR007712">
    <property type="entry name" value="RelE/ParE_toxin"/>
</dbReference>
<organism evidence="2 3">
    <name type="scientific">Phormidium nigroviride PCC 7112</name>
    <dbReference type="NCBI Taxonomy" id="179408"/>
    <lineage>
        <taxon>Bacteria</taxon>
        <taxon>Bacillati</taxon>
        <taxon>Cyanobacteriota</taxon>
        <taxon>Cyanophyceae</taxon>
        <taxon>Oscillatoriophycideae</taxon>
        <taxon>Oscillatoriales</taxon>
        <taxon>Oscillatoriaceae</taxon>
        <taxon>Phormidium</taxon>
    </lineage>
</organism>
<dbReference type="AlphaFoldDB" id="K9VKV2"/>
<evidence type="ECO:0000313" key="3">
    <source>
        <dbReference type="Proteomes" id="UP000010478"/>
    </source>
</evidence>
<reference evidence="2 3" key="1">
    <citation type="submission" date="2012-05" db="EMBL/GenBank/DDBJ databases">
        <title>Finished chromosome of genome of Oscillatoria sp. PCC 7112.</title>
        <authorList>
            <consortium name="US DOE Joint Genome Institute"/>
            <person name="Gugger M."/>
            <person name="Coursin T."/>
            <person name="Rippka R."/>
            <person name="Tandeau De Marsac N."/>
            <person name="Huntemann M."/>
            <person name="Wei C.-L."/>
            <person name="Han J."/>
            <person name="Detter J.C."/>
            <person name="Han C."/>
            <person name="Tapia R."/>
            <person name="Davenport K."/>
            <person name="Daligault H."/>
            <person name="Erkkila T."/>
            <person name="Gu W."/>
            <person name="Munk A.C.C."/>
            <person name="Teshima H."/>
            <person name="Xu Y."/>
            <person name="Chain P."/>
            <person name="Chen A."/>
            <person name="Krypides N."/>
            <person name="Mavromatis K."/>
            <person name="Markowitz V."/>
            <person name="Szeto E."/>
            <person name="Ivanova N."/>
            <person name="Mikhailova N."/>
            <person name="Ovchinnikova G."/>
            <person name="Pagani I."/>
            <person name="Pati A."/>
            <person name="Goodwin L."/>
            <person name="Peters L."/>
            <person name="Pitluck S."/>
            <person name="Woyke T."/>
            <person name="Kerfeld C."/>
        </authorList>
    </citation>
    <scope>NUCLEOTIDE SEQUENCE [LARGE SCALE GENOMIC DNA]</scope>
    <source>
        <strain evidence="2 3">PCC 7112</strain>
    </source>
</reference>
<dbReference type="SUPFAM" id="SSF143011">
    <property type="entry name" value="RelE-like"/>
    <property type="match status" value="1"/>
</dbReference>
<dbReference type="EMBL" id="CP003614">
    <property type="protein sequence ID" value="AFZ08117.1"/>
    <property type="molecule type" value="Genomic_DNA"/>
</dbReference>
<evidence type="ECO:0000256" key="1">
    <source>
        <dbReference type="ARBA" id="ARBA00022649"/>
    </source>
</evidence>
<keyword evidence="1" id="KW-1277">Toxin-antitoxin system</keyword>
<accession>K9VKV2</accession>
<dbReference type="Proteomes" id="UP000010478">
    <property type="component" value="Chromosome"/>
</dbReference>
<dbReference type="RefSeq" id="WP_015177372.1">
    <property type="nucleotide sequence ID" value="NC_019729.1"/>
</dbReference>
<dbReference type="HOGENOM" id="CLU_155761_0_0_3"/>
<name>K9VKV2_9CYAN</name>
<dbReference type="Gene3D" id="3.30.2310.20">
    <property type="entry name" value="RelE-like"/>
    <property type="match status" value="1"/>
</dbReference>
<keyword evidence="3" id="KW-1185">Reference proteome</keyword>
<dbReference type="KEGG" id="oni:Osc7112_3773"/>
<evidence type="ECO:0008006" key="4">
    <source>
        <dbReference type="Google" id="ProtNLM"/>
    </source>
</evidence>
<protein>
    <recommendedName>
        <fullName evidence="4">Plasmid stabilization system</fullName>
    </recommendedName>
</protein>
<sequence>MLSVKDRREQEKLRDRIDRLKVEPQKQGKALVDNLSGFRSIRAVGQRYRIVYQVEQERVLVVVVGLGRRKDGDKKDIYTILEKLLEP</sequence>